<gene>
    <name evidence="1" type="ORF">FHX34_106174</name>
</gene>
<evidence type="ECO:0000313" key="2">
    <source>
        <dbReference type="Proteomes" id="UP000320239"/>
    </source>
</evidence>
<accession>A0A561VIP7</accession>
<reference evidence="1 2" key="1">
    <citation type="submission" date="2019-06" db="EMBL/GenBank/DDBJ databases">
        <title>Sequencing the genomes of 1000 actinobacteria strains.</title>
        <authorList>
            <person name="Klenk H.-P."/>
        </authorList>
    </citation>
    <scope>NUCLEOTIDE SEQUENCE [LARGE SCALE GENOMIC DNA]</scope>
    <source>
        <strain evidence="1 2">DSM 43866</strain>
    </source>
</reference>
<sequence>MTELWYGRGTRTAEEVQREIDQFWVEWETSEELRKELAGAGIDPGAVPAPERPGAIRVSVRGAGIDPAAVSLIVAFAPAVSEVLVSLWNQVLLPRIRDRYGRDAIRDEKPPEP</sequence>
<protein>
    <submittedName>
        <fullName evidence="1">Uncharacterized protein</fullName>
    </submittedName>
</protein>
<comment type="caution">
    <text evidence="1">The sequence shown here is derived from an EMBL/GenBank/DDBJ whole genome shotgun (WGS) entry which is preliminary data.</text>
</comment>
<name>A0A561VIP7_ACTTI</name>
<evidence type="ECO:0000313" key="1">
    <source>
        <dbReference type="EMBL" id="TWG11444.1"/>
    </source>
</evidence>
<dbReference type="EMBL" id="VIWY01000006">
    <property type="protein sequence ID" value="TWG11444.1"/>
    <property type="molecule type" value="Genomic_DNA"/>
</dbReference>
<dbReference type="OrthoDB" id="3402928at2"/>
<dbReference type="AlphaFoldDB" id="A0A561VIP7"/>
<proteinExistence type="predicted"/>
<dbReference type="RefSeq" id="WP_122978178.1">
    <property type="nucleotide sequence ID" value="NZ_BOMX01000134.1"/>
</dbReference>
<keyword evidence="2" id="KW-1185">Reference proteome</keyword>
<organism evidence="1 2">
    <name type="scientific">Actinoplanes teichomyceticus</name>
    <dbReference type="NCBI Taxonomy" id="1867"/>
    <lineage>
        <taxon>Bacteria</taxon>
        <taxon>Bacillati</taxon>
        <taxon>Actinomycetota</taxon>
        <taxon>Actinomycetes</taxon>
        <taxon>Micromonosporales</taxon>
        <taxon>Micromonosporaceae</taxon>
        <taxon>Actinoplanes</taxon>
    </lineage>
</organism>
<dbReference type="Proteomes" id="UP000320239">
    <property type="component" value="Unassembled WGS sequence"/>
</dbReference>